<dbReference type="GeneID" id="113394101"/>
<proteinExistence type="predicted"/>
<dbReference type="Proteomes" id="UP001652626">
    <property type="component" value="Chromosome 31"/>
</dbReference>
<keyword evidence="1" id="KW-0479">Metal-binding</keyword>
<dbReference type="Gene3D" id="3.30.160.60">
    <property type="entry name" value="Classic Zinc Finger"/>
    <property type="match status" value="2"/>
</dbReference>
<dbReference type="GO" id="GO:0005634">
    <property type="term" value="C:nucleus"/>
    <property type="evidence" value="ECO:0007669"/>
    <property type="project" value="TreeGrafter"/>
</dbReference>
<evidence type="ECO:0000259" key="6">
    <source>
        <dbReference type="PROSITE" id="PS50157"/>
    </source>
</evidence>
<dbReference type="OrthoDB" id="6414306at2759"/>
<protein>
    <submittedName>
        <fullName evidence="8">Zinc finger protein 431-like</fullName>
    </submittedName>
</protein>
<dbReference type="SMART" id="SM00355">
    <property type="entry name" value="ZnF_C2H2"/>
    <property type="match status" value="9"/>
</dbReference>
<dbReference type="PROSITE" id="PS50157">
    <property type="entry name" value="ZINC_FINGER_C2H2_2"/>
    <property type="match status" value="7"/>
</dbReference>
<sequence length="625" mass="73632">MSKSYNGKFTSSIKVYDKKSELFKTQGDTDESDDNNSSSETDFRGFEKVPLVLCQRLDITPYLKKLGYPLAPDLKAKMVTNKNTNNTSTNKLLLTCSVILVREDLEKLKQMVKNNTLCDYNSLKCKICDKTYSNIKKLQNHKENKHMIIYKSHNKIPKRVSFSDQIIIHEVKEYHRCRKCPRIFEDYNTLRLHMKQKHKKRRCYVCHYCSKDFIDRTFFKVHIKLHCDSCGLLLANKRKYLEHRRYVCRIIKKYECKTCNIPFFNYMDLKDHSYDHLGTFFICDICKDQFRTKCEVSHHIKFLHTENCSNVLYLKREDGSYKCNFCKETSEQQHFIKEHVSTLPDLQNSVTTGYKDYYFCGECLKKFTTEKDMMQHKWTHFLKTSDNSQLRNEETKIDNNILKITYNLNEQLPDCLQPKVVLEKIKLPKESQENKEQKRAVVPDIDYFNFKGMLKKAVVDPITKKTIISKHRCEKCGKYLSSNYCLNRHLQTVHGVIKESNCAKNLQCSYCEEVFVWPSLLQTHNCIRMALPEMPFDDARPEIHFDNLSLMNQDGFDTYSISDDEDYMNAVDFEIPPPIVQLTEFEHLDIVVNGGNGRLNVINNKLYPINDLGYKVVMHEVPIEF</sequence>
<dbReference type="PROSITE" id="PS00028">
    <property type="entry name" value="ZINC_FINGER_C2H2_1"/>
    <property type="match status" value="6"/>
</dbReference>
<feature type="domain" description="C2H2-type" evidence="6">
    <location>
        <begin position="254"/>
        <end position="278"/>
    </location>
</feature>
<dbReference type="GO" id="GO:0000977">
    <property type="term" value="F:RNA polymerase II transcription regulatory region sequence-specific DNA binding"/>
    <property type="evidence" value="ECO:0007669"/>
    <property type="project" value="TreeGrafter"/>
</dbReference>
<dbReference type="GO" id="GO:0000981">
    <property type="term" value="F:DNA-binding transcription factor activity, RNA polymerase II-specific"/>
    <property type="evidence" value="ECO:0007669"/>
    <property type="project" value="TreeGrafter"/>
</dbReference>
<feature type="domain" description="C2H2-type" evidence="6">
    <location>
        <begin position="175"/>
        <end position="203"/>
    </location>
</feature>
<evidence type="ECO:0000256" key="1">
    <source>
        <dbReference type="ARBA" id="ARBA00022723"/>
    </source>
</evidence>
<feature type="domain" description="C2H2-type" evidence="6">
    <location>
        <begin position="358"/>
        <end position="385"/>
    </location>
</feature>
<evidence type="ECO:0000256" key="4">
    <source>
        <dbReference type="ARBA" id="ARBA00022833"/>
    </source>
</evidence>
<keyword evidence="7" id="KW-1185">Reference proteome</keyword>
<feature type="domain" description="C2H2-type" evidence="6">
    <location>
        <begin position="204"/>
        <end position="226"/>
    </location>
</feature>
<feature type="domain" description="C2H2-type" evidence="6">
    <location>
        <begin position="471"/>
        <end position="499"/>
    </location>
</feature>
<feature type="domain" description="C2H2-type" evidence="6">
    <location>
        <begin position="281"/>
        <end position="309"/>
    </location>
</feature>
<evidence type="ECO:0000313" key="7">
    <source>
        <dbReference type="Proteomes" id="UP001652626"/>
    </source>
</evidence>
<dbReference type="Pfam" id="PF00096">
    <property type="entry name" value="zf-C2H2"/>
    <property type="match status" value="1"/>
</dbReference>
<keyword evidence="2" id="KW-0677">Repeat</keyword>
<evidence type="ECO:0000256" key="5">
    <source>
        <dbReference type="PROSITE-ProRule" id="PRU00042"/>
    </source>
</evidence>
<evidence type="ECO:0000256" key="3">
    <source>
        <dbReference type="ARBA" id="ARBA00022771"/>
    </source>
</evidence>
<evidence type="ECO:0000313" key="8">
    <source>
        <dbReference type="RefSeq" id="XP_026487084.2"/>
    </source>
</evidence>
<dbReference type="PANTHER" id="PTHR24409:SF295">
    <property type="entry name" value="AZ2-RELATED"/>
    <property type="match status" value="1"/>
</dbReference>
<gene>
    <name evidence="8" type="primary">LOC113394101</name>
</gene>
<keyword evidence="4" id="KW-0862">Zinc</keyword>
<dbReference type="GO" id="GO:0008270">
    <property type="term" value="F:zinc ion binding"/>
    <property type="evidence" value="ECO:0007669"/>
    <property type="project" value="UniProtKB-KW"/>
</dbReference>
<name>A0A8B8HQH5_VANTA</name>
<dbReference type="Pfam" id="PF13894">
    <property type="entry name" value="zf-C2H2_4"/>
    <property type="match status" value="1"/>
</dbReference>
<dbReference type="RefSeq" id="XP_026487084.2">
    <property type="nucleotide sequence ID" value="XM_026631299.2"/>
</dbReference>
<dbReference type="AlphaFoldDB" id="A0A8B8HQH5"/>
<keyword evidence="3 5" id="KW-0863">Zinc-finger</keyword>
<accession>A0A8B8HQH5</accession>
<dbReference type="SUPFAM" id="SSF57667">
    <property type="entry name" value="beta-beta-alpha zinc fingers"/>
    <property type="match status" value="2"/>
</dbReference>
<evidence type="ECO:0000256" key="2">
    <source>
        <dbReference type="ARBA" id="ARBA00022737"/>
    </source>
</evidence>
<organism evidence="7 8">
    <name type="scientific">Vanessa tameamea</name>
    <name type="common">Kamehameha butterfly</name>
    <dbReference type="NCBI Taxonomy" id="334116"/>
    <lineage>
        <taxon>Eukaryota</taxon>
        <taxon>Metazoa</taxon>
        <taxon>Ecdysozoa</taxon>
        <taxon>Arthropoda</taxon>
        <taxon>Hexapoda</taxon>
        <taxon>Insecta</taxon>
        <taxon>Pterygota</taxon>
        <taxon>Neoptera</taxon>
        <taxon>Endopterygota</taxon>
        <taxon>Lepidoptera</taxon>
        <taxon>Glossata</taxon>
        <taxon>Ditrysia</taxon>
        <taxon>Papilionoidea</taxon>
        <taxon>Nymphalidae</taxon>
        <taxon>Nymphalinae</taxon>
        <taxon>Vanessa</taxon>
    </lineage>
</organism>
<dbReference type="InterPro" id="IPR013087">
    <property type="entry name" value="Znf_C2H2_type"/>
</dbReference>
<dbReference type="PANTHER" id="PTHR24409">
    <property type="entry name" value="ZINC FINGER PROTEIN 142"/>
    <property type="match status" value="1"/>
</dbReference>
<dbReference type="InterPro" id="IPR036236">
    <property type="entry name" value="Znf_C2H2_sf"/>
</dbReference>
<dbReference type="OMA" id="KDHSYDH"/>
<feature type="domain" description="C2H2-type" evidence="6">
    <location>
        <begin position="123"/>
        <end position="146"/>
    </location>
</feature>
<reference evidence="8" key="1">
    <citation type="submission" date="2025-08" db="UniProtKB">
        <authorList>
            <consortium name="RefSeq"/>
        </authorList>
    </citation>
    <scope>IDENTIFICATION</scope>
    <source>
        <tissue evidence="8">Whole body</tissue>
    </source>
</reference>